<gene>
    <name evidence="2" type="ORF">N015_13355</name>
</gene>
<sequence length="155" mass="17166">MAFKLKKQIKHVEAKWYEFDNETKVLLASIDCPEYQIALARLRREIQRNDSKFAMGEAGVIEGEKTEYDGQSRLLAYHIVRGWEGVQDEEGNPLPFTAENAEALLLGSAEAFLFVIQKASAYSAELREELEESVGKQSPATSGKKSGAAKAKSAP</sequence>
<dbReference type="RefSeq" id="WP_024685105.1">
    <property type="nucleotide sequence ID" value="NZ_CP047265.1"/>
</dbReference>
<organism evidence="2 3">
    <name type="scientific">Pseudomonas asturiensis</name>
    <dbReference type="NCBI Taxonomy" id="1190415"/>
    <lineage>
        <taxon>Bacteria</taxon>
        <taxon>Pseudomonadati</taxon>
        <taxon>Pseudomonadota</taxon>
        <taxon>Gammaproteobacteria</taxon>
        <taxon>Pseudomonadales</taxon>
        <taxon>Pseudomonadaceae</taxon>
        <taxon>Pseudomonas</taxon>
    </lineage>
</organism>
<evidence type="ECO:0000256" key="1">
    <source>
        <dbReference type="SAM" id="MobiDB-lite"/>
    </source>
</evidence>
<proteinExistence type="predicted"/>
<protein>
    <recommendedName>
        <fullName evidence="4">Phage tail assembly chaperone</fullName>
    </recommendedName>
</protein>
<name>A0ABX6HCN4_9PSED</name>
<keyword evidence="3" id="KW-1185">Reference proteome</keyword>
<dbReference type="EMBL" id="CP047265">
    <property type="protein sequence ID" value="QHF03341.1"/>
    <property type="molecule type" value="Genomic_DNA"/>
</dbReference>
<dbReference type="Proteomes" id="UP000464644">
    <property type="component" value="Chromosome"/>
</dbReference>
<evidence type="ECO:0008006" key="4">
    <source>
        <dbReference type="Google" id="ProtNLM"/>
    </source>
</evidence>
<feature type="compositionally biased region" description="Low complexity" evidence="1">
    <location>
        <begin position="138"/>
        <end position="155"/>
    </location>
</feature>
<accession>A0ABX6HCN4</accession>
<evidence type="ECO:0000313" key="2">
    <source>
        <dbReference type="EMBL" id="QHF03341.1"/>
    </source>
</evidence>
<feature type="region of interest" description="Disordered" evidence="1">
    <location>
        <begin position="129"/>
        <end position="155"/>
    </location>
</feature>
<evidence type="ECO:0000313" key="3">
    <source>
        <dbReference type="Proteomes" id="UP000464644"/>
    </source>
</evidence>
<reference evidence="2 3" key="1">
    <citation type="journal article" date="2014" name="Genome Announc.">
        <title>Draft Genome Sequences of a Phylogenetically Diverse Suite of Pseudomonas syringae Strains from Multiple Source Populations.</title>
        <authorList>
            <person name="Baltrus D.A."/>
            <person name="Yourstone S."/>
            <person name="Lind A."/>
            <person name="Guilbaud C."/>
            <person name="Sands D.C."/>
            <person name="Jones C.D."/>
            <person name="Morris C.E."/>
            <person name="Dangl J.L."/>
        </authorList>
    </citation>
    <scope>NUCLEOTIDE SEQUENCE [LARGE SCALE GENOMIC DNA]</scope>
    <source>
        <strain evidence="2 3">CC1524</strain>
    </source>
</reference>